<dbReference type="NCBIfam" id="TIGR02687">
    <property type="entry name" value="BREX-1 system phosphatase PglZ type A"/>
    <property type="match status" value="1"/>
</dbReference>
<evidence type="ECO:0000313" key="2">
    <source>
        <dbReference type="Proteomes" id="UP000318422"/>
    </source>
</evidence>
<dbReference type="AlphaFoldDB" id="A0A4Y4D390"/>
<dbReference type="InterPro" id="IPR017850">
    <property type="entry name" value="Alkaline_phosphatase_core_sf"/>
</dbReference>
<gene>
    <name evidence="1" type="ORF">ZRA01_33130</name>
</gene>
<dbReference type="OrthoDB" id="9769734at2"/>
<sequence length="870" mass="96722">MSHQRIIEALTSQFATQQLLFWDDPEGEFSTWVDSLALDGVQVLRLDRTPALQVKLDVERDPRARWLFYQPSAEPEPATDWLLDLRLRGKAFRADSTSMLLEDLGLTSQTLRPHLKTRSKFLRAKDRIERLRRLLTPSDDATTLDRKMLAVLVRAEQADFQAILLKLVSAMVRDGDADLTAEPRPWQDIVANELDSAFWALAQQELGYGADGVAPTLRDLLYRVLVTDLCRSLPEAVPESLRHFVLPNRTLAANASVFSARWRTGMGSYESYKLLSDAVARDIGLDAVLGTLPAEALAETMTFAAVERRIVQALKDRVLHGAGASDEAMQALIARRRDGHWASRLMAQTSSEGMALAACYDAIQAAAAFFELKARFDAGFSFASAEAGLAAYQQELFRFDQLYRHFHFASDKVEPMGWAVLHELRLRIEELYTGWFLPQFGTAWGTVMEGESGLLRHWTVAGVPNQHRFFDTQVAPLLASGAKRVFVVISDAFRFEAAEELVQQLNSRSRFKAALAAQLGVLPSYTTLGMAALLPHHSLSYKTNSNVDVLADGQPVSTLEQRNSHLAKYDGLAIRSDELLALGKDKGRERVRDRRVIYIYHDHIDALGDKQATEGLTFQAVDEALSQLAQMVGFIINSLNGSTVLVTADHGFIYQEAPLLAADKSALDVQPDGTLKAKKRYLLGRGLGASPKAWCGNTALTAGTDAQASVDFWVPKGVSRFHFSGGARFVHGSAMPQEIVVPVISVRESESEKEKARHVEFSLLGASNKVVTNTQRFEFIQTEAVSDKVLPRTVVVALRDGDRLISNEQTLTFDSTSQLLDERKKSVFLTVLSGTYDKTRDYWLTARDATTKIEALRVPLRVDLAFMNDF</sequence>
<name>A0A4Y4D390_ZOORA</name>
<dbReference type="EMBL" id="BJNV01000071">
    <property type="protein sequence ID" value="GEC97240.1"/>
    <property type="molecule type" value="Genomic_DNA"/>
</dbReference>
<dbReference type="RefSeq" id="WP_141354363.1">
    <property type="nucleotide sequence ID" value="NZ_BJNV01000071.1"/>
</dbReference>
<protein>
    <submittedName>
        <fullName evidence="1">Uncharacterized protein</fullName>
    </submittedName>
</protein>
<accession>A0A4Y4D390</accession>
<dbReference type="InterPro" id="IPR014060">
    <property type="entry name" value="PglZ"/>
</dbReference>
<keyword evidence="2" id="KW-1185">Reference proteome</keyword>
<dbReference type="Pfam" id="PF08665">
    <property type="entry name" value="PglZ"/>
    <property type="match status" value="1"/>
</dbReference>
<evidence type="ECO:0000313" key="1">
    <source>
        <dbReference type="EMBL" id="GEC97240.1"/>
    </source>
</evidence>
<reference evidence="1 2" key="1">
    <citation type="submission" date="2019-06" db="EMBL/GenBank/DDBJ databases">
        <title>Whole genome shotgun sequence of Zoogloea ramigera NBRC 15342.</title>
        <authorList>
            <person name="Hosoyama A."/>
            <person name="Uohara A."/>
            <person name="Ohji S."/>
            <person name="Ichikawa N."/>
        </authorList>
    </citation>
    <scope>NUCLEOTIDE SEQUENCE [LARGE SCALE GENOMIC DNA]</scope>
    <source>
        <strain evidence="1 2">NBRC 15342</strain>
    </source>
</reference>
<comment type="caution">
    <text evidence="1">The sequence shown here is derived from an EMBL/GenBank/DDBJ whole genome shotgun (WGS) entry which is preliminary data.</text>
</comment>
<dbReference type="SUPFAM" id="SSF53649">
    <property type="entry name" value="Alkaline phosphatase-like"/>
    <property type="match status" value="1"/>
</dbReference>
<dbReference type="Proteomes" id="UP000318422">
    <property type="component" value="Unassembled WGS sequence"/>
</dbReference>
<organism evidence="1 2">
    <name type="scientific">Zoogloea ramigera</name>
    <dbReference type="NCBI Taxonomy" id="350"/>
    <lineage>
        <taxon>Bacteria</taxon>
        <taxon>Pseudomonadati</taxon>
        <taxon>Pseudomonadota</taxon>
        <taxon>Betaproteobacteria</taxon>
        <taxon>Rhodocyclales</taxon>
        <taxon>Zoogloeaceae</taxon>
        <taxon>Zoogloea</taxon>
    </lineage>
</organism>
<proteinExistence type="predicted"/>